<dbReference type="Pfam" id="PF00931">
    <property type="entry name" value="NB-ARC"/>
    <property type="match status" value="1"/>
</dbReference>
<reference evidence="2 3" key="1">
    <citation type="journal article" date="2019" name="Sci. Rep.">
        <title>A high-quality genome of Eragrostis curvula grass provides insights into Poaceae evolution and supports new strategies to enhance forage quality.</title>
        <authorList>
            <person name="Carballo J."/>
            <person name="Santos B.A.C.M."/>
            <person name="Zappacosta D."/>
            <person name="Garbus I."/>
            <person name="Selva J.P."/>
            <person name="Gallo C.A."/>
            <person name="Diaz A."/>
            <person name="Albertini E."/>
            <person name="Caccamo M."/>
            <person name="Echenique V."/>
        </authorList>
    </citation>
    <scope>NUCLEOTIDE SEQUENCE [LARGE SCALE GENOMIC DNA]</scope>
    <source>
        <strain evidence="3">cv. Victoria</strain>
        <tissue evidence="2">Leaf</tissue>
    </source>
</reference>
<comment type="caution">
    <text evidence="2">The sequence shown here is derived from an EMBL/GenBank/DDBJ whole genome shotgun (WGS) entry which is preliminary data.</text>
</comment>
<dbReference type="OrthoDB" id="601224at2759"/>
<dbReference type="PANTHER" id="PTHR33377:SF92">
    <property type="entry name" value="NB-ARC DOMAIN-CONTAINING PROTEIN"/>
    <property type="match status" value="1"/>
</dbReference>
<organism evidence="2 3">
    <name type="scientific">Eragrostis curvula</name>
    <name type="common">weeping love grass</name>
    <dbReference type="NCBI Taxonomy" id="38414"/>
    <lineage>
        <taxon>Eukaryota</taxon>
        <taxon>Viridiplantae</taxon>
        <taxon>Streptophyta</taxon>
        <taxon>Embryophyta</taxon>
        <taxon>Tracheophyta</taxon>
        <taxon>Spermatophyta</taxon>
        <taxon>Magnoliopsida</taxon>
        <taxon>Liliopsida</taxon>
        <taxon>Poales</taxon>
        <taxon>Poaceae</taxon>
        <taxon>PACMAD clade</taxon>
        <taxon>Chloridoideae</taxon>
        <taxon>Eragrostideae</taxon>
        <taxon>Eragrostidinae</taxon>
        <taxon>Eragrostis</taxon>
    </lineage>
</organism>
<dbReference type="Gene3D" id="3.40.50.300">
    <property type="entry name" value="P-loop containing nucleotide triphosphate hydrolases"/>
    <property type="match status" value="1"/>
</dbReference>
<sequence>MEIIVSAVLGELTTRSINFFINKNSKPTLLDAEGCLRRVVLRATVIIDEAMGRQITNEALLLQLDMLRDAMHRGCYMLDIFRYQSHDKDDAEDQSMSHSSLFKLNYIKGFYSSSRNAQISKQLQKVHDDLISMILNVEELVMFLPRYPRLYRQPYSMHLLLDNCMFGRQMEAELAIKFLLHTQPLGSEELEVLPIVGPGRVGKSTLVAHICKDERVINHFSEILFLRYNDVKDDELAAGLREGCAMKHQSHVSNSEKVVRLLVVVELAGDLNEDAWNRMYSASKYFMPRDSKVIITSRSDRIVKFGTTRALTLKYLSHEAYWYFFKTLAFGSMDPEMHPKFTQLAMEVAGILNNSLLGANITAHLLRDNFDIHFWSKVLDFVKVLTHSLDLIIQGRPAQLERMDTSYKNLVVRHQYKCSSQEAVPKIGMVDVVYGRAKPRGKFEALVWRSRIPPFYSYIYSCEIREQNTKAAKRKRSLENRVTIC</sequence>
<dbReference type="EMBL" id="RWGY01000035">
    <property type="protein sequence ID" value="TVU13259.1"/>
    <property type="molecule type" value="Genomic_DNA"/>
</dbReference>
<dbReference type="InterPro" id="IPR027417">
    <property type="entry name" value="P-loop_NTPase"/>
</dbReference>
<dbReference type="GO" id="GO:0043531">
    <property type="term" value="F:ADP binding"/>
    <property type="evidence" value="ECO:0007669"/>
    <property type="project" value="InterPro"/>
</dbReference>
<dbReference type="Proteomes" id="UP000324897">
    <property type="component" value="Unassembled WGS sequence"/>
</dbReference>
<evidence type="ECO:0000313" key="2">
    <source>
        <dbReference type="EMBL" id="TVU13259.1"/>
    </source>
</evidence>
<evidence type="ECO:0000313" key="3">
    <source>
        <dbReference type="Proteomes" id="UP000324897"/>
    </source>
</evidence>
<keyword evidence="3" id="KW-1185">Reference proteome</keyword>
<dbReference type="InterPro" id="IPR002182">
    <property type="entry name" value="NB-ARC"/>
</dbReference>
<dbReference type="PANTHER" id="PTHR33377">
    <property type="entry name" value="OS10G0134700 PROTEIN-RELATED"/>
    <property type="match status" value="1"/>
</dbReference>
<feature type="domain" description="NB-ARC" evidence="1">
    <location>
        <begin position="187"/>
        <end position="330"/>
    </location>
</feature>
<name>A0A5J9TPD3_9POAL</name>
<dbReference type="SUPFAM" id="SSF52540">
    <property type="entry name" value="P-loop containing nucleoside triphosphate hydrolases"/>
    <property type="match status" value="1"/>
</dbReference>
<dbReference type="AlphaFoldDB" id="A0A5J9TPD3"/>
<feature type="non-terminal residue" evidence="2">
    <location>
        <position position="1"/>
    </location>
</feature>
<dbReference type="Gramene" id="TVU13259">
    <property type="protein sequence ID" value="TVU13259"/>
    <property type="gene ID" value="EJB05_40795"/>
</dbReference>
<proteinExistence type="predicted"/>
<evidence type="ECO:0000259" key="1">
    <source>
        <dbReference type="Pfam" id="PF00931"/>
    </source>
</evidence>
<protein>
    <recommendedName>
        <fullName evidence="1">NB-ARC domain-containing protein</fullName>
    </recommendedName>
</protein>
<gene>
    <name evidence="2" type="ORF">EJB05_40795</name>
</gene>
<accession>A0A5J9TPD3</accession>